<reference evidence="1 2" key="1">
    <citation type="submission" date="2019-03" db="EMBL/GenBank/DDBJ databases">
        <title>Paracraurococcus aquatilis NE82 genome sequence.</title>
        <authorList>
            <person name="Zhao Y."/>
            <person name="Du Z."/>
        </authorList>
    </citation>
    <scope>NUCLEOTIDE SEQUENCE [LARGE SCALE GENOMIC DNA]</scope>
    <source>
        <strain evidence="1 2">NE82</strain>
    </source>
</reference>
<accession>A0A4R4D6A9</accession>
<organism evidence="1 2">
    <name type="scientific">Roseicella aquatilis</name>
    <dbReference type="NCBI Taxonomy" id="2527868"/>
    <lineage>
        <taxon>Bacteria</taxon>
        <taxon>Pseudomonadati</taxon>
        <taxon>Pseudomonadota</taxon>
        <taxon>Alphaproteobacteria</taxon>
        <taxon>Acetobacterales</taxon>
        <taxon>Roseomonadaceae</taxon>
        <taxon>Roseicella</taxon>
    </lineage>
</organism>
<keyword evidence="2" id="KW-1185">Reference proteome</keyword>
<dbReference type="Proteomes" id="UP000295023">
    <property type="component" value="Unassembled WGS sequence"/>
</dbReference>
<dbReference type="AlphaFoldDB" id="A0A4R4D6A9"/>
<protein>
    <submittedName>
        <fullName evidence="1">Uncharacterized protein</fullName>
    </submittedName>
</protein>
<dbReference type="InterPro" id="IPR036375">
    <property type="entry name" value="Hemopexin-like_dom_sf"/>
</dbReference>
<evidence type="ECO:0000313" key="1">
    <source>
        <dbReference type="EMBL" id="TCZ53399.1"/>
    </source>
</evidence>
<dbReference type="Gene3D" id="2.110.10.10">
    <property type="entry name" value="Hemopexin-like domain"/>
    <property type="match status" value="2"/>
</dbReference>
<evidence type="ECO:0000313" key="2">
    <source>
        <dbReference type="Proteomes" id="UP000295023"/>
    </source>
</evidence>
<dbReference type="EMBL" id="SKBM01000039">
    <property type="protein sequence ID" value="TCZ53399.1"/>
    <property type="molecule type" value="Genomic_DNA"/>
</dbReference>
<name>A0A4R4D6A9_9PROT</name>
<dbReference type="InterPro" id="IPR018487">
    <property type="entry name" value="Hemopexin-like_repeat"/>
</dbReference>
<dbReference type="PROSITE" id="PS51642">
    <property type="entry name" value="HEMOPEXIN_2"/>
    <property type="match status" value="2"/>
</dbReference>
<dbReference type="RefSeq" id="WP_132296366.1">
    <property type="nucleotide sequence ID" value="NZ_SKBM01000039.1"/>
</dbReference>
<gene>
    <name evidence="1" type="ORF">EXY23_24710</name>
</gene>
<dbReference type="SMART" id="SM00120">
    <property type="entry name" value="HX"/>
    <property type="match status" value="4"/>
</dbReference>
<dbReference type="OrthoDB" id="7649992at2"/>
<comment type="caution">
    <text evidence="1">The sequence shown here is derived from an EMBL/GenBank/DDBJ whole genome shotgun (WGS) entry which is preliminary data.</text>
</comment>
<sequence length="457" mass="49695">MIDAVLARPGPSTIAYFFAGDQYVEYDWAAPVPREGHGDYARDGVHSIAEWGLPASFVGEGPGNAVEAALAGRHAFAAYGYLFRGGSYMRYRWLPPGPEPGESQSIALWNVPASLDRVDAAFNGALNRSRYAYFTRGSRYYRYAWDTGAVEANYPRQIGTLVGMPAGFAGGFDAACDGMGPYTDKAYFFKDDQYIRFQWVASGEPHVAGTPDPIQGHWLGLAELLATARAKTEALAWLASALPKLHGYADFLKTGVAAPEQALVEASLRAHFHINPASPVAARTASLNAILGMLDRVEATLRASATMFRFRTDTEAVADNGVVLDPSGHVVLDPSGKPIPHAAYTGPMPPSPATRINVTRNFLVRSVRNRVSSLLHEAVHVIDPVSDMDATPNPVHIPEWYVTAPEATKLGLTFVPDNAAFERRYDQMTTANALHNPAAYATLARHLHFRADNRELP</sequence>
<dbReference type="SUPFAM" id="SSF50923">
    <property type="entry name" value="Hemopexin-like domain"/>
    <property type="match status" value="1"/>
</dbReference>
<proteinExistence type="predicted"/>